<dbReference type="SUPFAM" id="SSF56281">
    <property type="entry name" value="Metallo-hydrolase/oxidoreductase"/>
    <property type="match status" value="1"/>
</dbReference>
<dbReference type="EMBL" id="FNIA01000002">
    <property type="protein sequence ID" value="SDM44827.1"/>
    <property type="molecule type" value="Genomic_DNA"/>
</dbReference>
<keyword evidence="1" id="KW-0175">Coiled coil</keyword>
<dbReference type="PANTHER" id="PTHR23131">
    <property type="entry name" value="ENDORIBONUCLEASE LACTB2"/>
    <property type="match status" value="1"/>
</dbReference>
<dbReference type="RefSeq" id="WP_175526351.1">
    <property type="nucleotide sequence ID" value="NZ_FNIA01000002.1"/>
</dbReference>
<dbReference type="AlphaFoldDB" id="A0A1G9TAZ2"/>
<dbReference type="InterPro" id="IPR001279">
    <property type="entry name" value="Metallo-B-lactamas"/>
</dbReference>
<name>A0A1G9TAZ2_9EURY</name>
<dbReference type="Proteomes" id="UP000199370">
    <property type="component" value="Unassembled WGS sequence"/>
</dbReference>
<accession>A0A1G9TAZ2</accession>
<organism evidence="3 4">
    <name type="scientific">Haloarchaeobius iranensis</name>
    <dbReference type="NCBI Taxonomy" id="996166"/>
    <lineage>
        <taxon>Archaea</taxon>
        <taxon>Methanobacteriati</taxon>
        <taxon>Methanobacteriota</taxon>
        <taxon>Stenosarchaea group</taxon>
        <taxon>Halobacteria</taxon>
        <taxon>Halobacteriales</taxon>
        <taxon>Halorubellaceae</taxon>
        <taxon>Haloarchaeobius</taxon>
    </lineage>
</organism>
<keyword evidence="4" id="KW-1185">Reference proteome</keyword>
<evidence type="ECO:0000256" key="1">
    <source>
        <dbReference type="SAM" id="Coils"/>
    </source>
</evidence>
<sequence length="262" mass="28333">MSDIVTIPVEVSTRAPSGRTNTYLVGDDPAVLVDPAARSDELDAAVAERSVGHIVVTHTHRDHVGAVGDYAAETDATVWARHGRTDRFVEATGVTPDGTLRDGETLPNTAVTAVETPGHAPEHLAFESGAGLVCGDLAVDEGSVVVGRPEGDLRAYLGSLRRVYAREPDRLFPGHGPTIDDPSATCQRLIQHRLDREERVLAAVENEAARLESVLDAAYDKDLTGVRDLALRTVECHLRKLVVEDRIRWDGREIEPRGTDDG</sequence>
<reference evidence="3 4" key="1">
    <citation type="submission" date="2016-10" db="EMBL/GenBank/DDBJ databases">
        <authorList>
            <person name="de Groot N.N."/>
        </authorList>
    </citation>
    <scope>NUCLEOTIDE SEQUENCE [LARGE SCALE GENOMIC DNA]</scope>
    <source>
        <strain evidence="4">EB21,IBRC-M 10013,KCTC 4048</strain>
    </source>
</reference>
<evidence type="ECO:0000313" key="3">
    <source>
        <dbReference type="EMBL" id="SDM44827.1"/>
    </source>
</evidence>
<proteinExistence type="predicted"/>
<gene>
    <name evidence="3" type="ORF">SAMN05192554_102242</name>
</gene>
<dbReference type="InterPro" id="IPR036388">
    <property type="entry name" value="WH-like_DNA-bd_sf"/>
</dbReference>
<dbReference type="SMART" id="SM00849">
    <property type="entry name" value="Lactamase_B"/>
    <property type="match status" value="1"/>
</dbReference>
<dbReference type="PANTHER" id="PTHR23131:SF0">
    <property type="entry name" value="ENDORIBONUCLEASE LACTB2"/>
    <property type="match status" value="1"/>
</dbReference>
<dbReference type="STRING" id="996166.SAMN05192554_102242"/>
<protein>
    <submittedName>
        <fullName evidence="3">Glyoxylase, beta-lactamase superfamily II</fullName>
    </submittedName>
</protein>
<dbReference type="Pfam" id="PF00753">
    <property type="entry name" value="Lactamase_B"/>
    <property type="match status" value="1"/>
</dbReference>
<dbReference type="Gene3D" id="1.10.10.10">
    <property type="entry name" value="Winged helix-like DNA-binding domain superfamily/Winged helix DNA-binding domain"/>
    <property type="match status" value="1"/>
</dbReference>
<feature type="coiled-coil region" evidence="1">
    <location>
        <begin position="194"/>
        <end position="221"/>
    </location>
</feature>
<dbReference type="Gene3D" id="3.60.15.10">
    <property type="entry name" value="Ribonuclease Z/Hydroxyacylglutathione hydrolase-like"/>
    <property type="match status" value="1"/>
</dbReference>
<feature type="domain" description="Metallo-beta-lactamase" evidence="2">
    <location>
        <begin position="19"/>
        <end position="175"/>
    </location>
</feature>
<evidence type="ECO:0000259" key="2">
    <source>
        <dbReference type="SMART" id="SM00849"/>
    </source>
</evidence>
<dbReference type="InterPro" id="IPR050662">
    <property type="entry name" value="Sec-metab_biosynth-thioest"/>
</dbReference>
<evidence type="ECO:0000313" key="4">
    <source>
        <dbReference type="Proteomes" id="UP000199370"/>
    </source>
</evidence>
<dbReference type="InterPro" id="IPR036866">
    <property type="entry name" value="RibonucZ/Hydroxyglut_hydro"/>
</dbReference>